<comment type="catalytic activity">
    <reaction evidence="1">
        <text>Hydrolysis of terminal non-reducing alpha-L-rhamnose residues in alpha-L-rhamnosides.</text>
        <dbReference type="EC" id="3.2.1.40"/>
    </reaction>
</comment>
<evidence type="ECO:0000313" key="8">
    <source>
        <dbReference type="EMBL" id="KAL2855931.1"/>
    </source>
</evidence>
<dbReference type="Pfam" id="PF17389">
    <property type="entry name" value="Bac_rhamnosid6H"/>
    <property type="match status" value="1"/>
</dbReference>
<evidence type="ECO:0000313" key="9">
    <source>
        <dbReference type="Proteomes" id="UP001610446"/>
    </source>
</evidence>
<dbReference type="PIRSF" id="PIRSF010631">
    <property type="entry name" value="A-rhamnsds"/>
    <property type="match status" value="1"/>
</dbReference>
<dbReference type="InterPro" id="IPR013737">
    <property type="entry name" value="Bac_rhamnosid_N"/>
</dbReference>
<name>A0ABR4KUH6_9EURO</name>
<feature type="domain" description="Alpha-L-rhamnosidase six-hairpin glycosidase" evidence="6">
    <location>
        <begin position="436"/>
        <end position="787"/>
    </location>
</feature>
<dbReference type="InterPro" id="IPR008928">
    <property type="entry name" value="6-hairpin_glycosidase_sf"/>
</dbReference>
<dbReference type="InterPro" id="IPR008979">
    <property type="entry name" value="Galactose-bd-like_sf"/>
</dbReference>
<dbReference type="InterPro" id="IPR035398">
    <property type="entry name" value="Bac_rhamnosid_C"/>
</dbReference>
<dbReference type="Pfam" id="PF08531">
    <property type="entry name" value="Bac_rhamnosid_N"/>
    <property type="match status" value="1"/>
</dbReference>
<dbReference type="Gene3D" id="1.50.10.10">
    <property type="match status" value="1"/>
</dbReference>
<evidence type="ECO:0000259" key="6">
    <source>
        <dbReference type="Pfam" id="PF17389"/>
    </source>
</evidence>
<dbReference type="Pfam" id="PF05592">
    <property type="entry name" value="Bac_rhamnosid"/>
    <property type="match status" value="1"/>
</dbReference>
<gene>
    <name evidence="8" type="ORF">BJY01DRAFT_243111</name>
</gene>
<dbReference type="EMBL" id="JBFXLU010000009">
    <property type="protein sequence ID" value="KAL2855931.1"/>
    <property type="molecule type" value="Genomic_DNA"/>
</dbReference>
<keyword evidence="9" id="KW-1185">Reference proteome</keyword>
<dbReference type="InterPro" id="IPR013783">
    <property type="entry name" value="Ig-like_fold"/>
</dbReference>
<proteinExistence type="predicted"/>
<dbReference type="Pfam" id="PF25788">
    <property type="entry name" value="Ig_Rha78A_N"/>
    <property type="match status" value="1"/>
</dbReference>
<evidence type="ECO:0000256" key="3">
    <source>
        <dbReference type="ARBA" id="ARBA00022801"/>
    </source>
</evidence>
<dbReference type="InterPro" id="IPR016007">
    <property type="entry name" value="Alpha_rhamnosid"/>
</dbReference>
<dbReference type="PANTHER" id="PTHR33307">
    <property type="entry name" value="ALPHA-RHAMNOSIDASE (EUROFUNG)"/>
    <property type="match status" value="1"/>
</dbReference>
<dbReference type="Pfam" id="PF17390">
    <property type="entry name" value="Bac_rhamnosid_C"/>
    <property type="match status" value="1"/>
</dbReference>
<dbReference type="Proteomes" id="UP001610446">
    <property type="component" value="Unassembled WGS sequence"/>
</dbReference>
<dbReference type="Gene3D" id="2.60.40.10">
    <property type="entry name" value="Immunoglobulins"/>
    <property type="match status" value="1"/>
</dbReference>
<feature type="domain" description="Alpha-L-rhamnosidase C-terminal" evidence="7">
    <location>
        <begin position="789"/>
        <end position="860"/>
    </location>
</feature>
<accession>A0ABR4KUH6</accession>
<reference evidence="8 9" key="1">
    <citation type="submission" date="2024-07" db="EMBL/GenBank/DDBJ databases">
        <title>Section-level genome sequencing and comparative genomics of Aspergillus sections Usti and Cavernicolus.</title>
        <authorList>
            <consortium name="Lawrence Berkeley National Laboratory"/>
            <person name="Nybo J.L."/>
            <person name="Vesth T.C."/>
            <person name="Theobald S."/>
            <person name="Frisvad J.C."/>
            <person name="Larsen T.O."/>
            <person name="Kjaerboelling I."/>
            <person name="Rothschild-Mancinelli K."/>
            <person name="Lyhne E.K."/>
            <person name="Kogle M.E."/>
            <person name="Barry K."/>
            <person name="Clum A."/>
            <person name="Na H."/>
            <person name="Ledsgaard L."/>
            <person name="Lin J."/>
            <person name="Lipzen A."/>
            <person name="Kuo A."/>
            <person name="Riley R."/>
            <person name="Mondo S."/>
            <person name="Labutti K."/>
            <person name="Haridas S."/>
            <person name="Pangalinan J."/>
            <person name="Salamov A.A."/>
            <person name="Simmons B.A."/>
            <person name="Magnuson J.K."/>
            <person name="Chen J."/>
            <person name="Drula E."/>
            <person name="Henrissat B."/>
            <person name="Wiebenga A."/>
            <person name="Lubbers R.J."/>
            <person name="Gomes A.C."/>
            <person name="Makela M.R."/>
            <person name="Stajich J."/>
            <person name="Grigoriev I.V."/>
            <person name="Mortensen U.H."/>
            <person name="De Vries R.P."/>
            <person name="Baker S.E."/>
            <person name="Andersen M.R."/>
        </authorList>
    </citation>
    <scope>NUCLEOTIDE SEQUENCE [LARGE SCALE GENOMIC DNA]</scope>
    <source>
        <strain evidence="8 9">CBS 123904</strain>
    </source>
</reference>
<protein>
    <recommendedName>
        <fullName evidence="2">alpha-L-rhamnosidase</fullName>
        <ecNumber evidence="2">3.2.1.40</ecNumber>
    </recommendedName>
</protein>
<evidence type="ECO:0000259" key="7">
    <source>
        <dbReference type="Pfam" id="PF17390"/>
    </source>
</evidence>
<feature type="domain" description="Bacterial alpha-L-rhamnosidase N-terminal" evidence="5">
    <location>
        <begin position="146"/>
        <end position="317"/>
    </location>
</feature>
<evidence type="ECO:0000259" key="4">
    <source>
        <dbReference type="Pfam" id="PF05592"/>
    </source>
</evidence>
<evidence type="ECO:0000256" key="1">
    <source>
        <dbReference type="ARBA" id="ARBA00001445"/>
    </source>
</evidence>
<evidence type="ECO:0000259" key="5">
    <source>
        <dbReference type="Pfam" id="PF08531"/>
    </source>
</evidence>
<dbReference type="InterPro" id="IPR012341">
    <property type="entry name" value="6hp_glycosidase-like_sf"/>
</dbReference>
<feature type="domain" description="Alpha-L-rhamnosidase concanavalin-like" evidence="4">
    <location>
        <begin position="326"/>
        <end position="431"/>
    </location>
</feature>
<comment type="caution">
    <text evidence="8">The sequence shown here is derived from an EMBL/GenBank/DDBJ whole genome shotgun (WGS) entry which is preliminary data.</text>
</comment>
<dbReference type="Gene3D" id="2.60.420.10">
    <property type="entry name" value="Maltose phosphorylase, domain 3"/>
    <property type="match status" value="1"/>
</dbReference>
<dbReference type="InterPro" id="IPR008902">
    <property type="entry name" value="Rhamnosid_concanavalin"/>
</dbReference>
<dbReference type="Gene3D" id="2.60.120.260">
    <property type="entry name" value="Galactose-binding domain-like"/>
    <property type="match status" value="2"/>
</dbReference>
<dbReference type="InterPro" id="IPR035396">
    <property type="entry name" value="Bac_rhamnosid6H"/>
</dbReference>
<dbReference type="SUPFAM" id="SSF49785">
    <property type="entry name" value="Galactose-binding domain-like"/>
    <property type="match status" value="1"/>
</dbReference>
<organism evidence="8 9">
    <name type="scientific">Aspergillus pseudoustus</name>
    <dbReference type="NCBI Taxonomy" id="1810923"/>
    <lineage>
        <taxon>Eukaryota</taxon>
        <taxon>Fungi</taxon>
        <taxon>Dikarya</taxon>
        <taxon>Ascomycota</taxon>
        <taxon>Pezizomycotina</taxon>
        <taxon>Eurotiomycetes</taxon>
        <taxon>Eurotiomycetidae</taxon>
        <taxon>Eurotiales</taxon>
        <taxon>Aspergillaceae</taxon>
        <taxon>Aspergillus</taxon>
        <taxon>Aspergillus subgen. Nidulantes</taxon>
    </lineage>
</organism>
<keyword evidence="3" id="KW-0378">Hydrolase</keyword>
<sequence>MSQPTLTPPSFEQHPTGLGIGFPEPRISWRFDATEGTAANWQQTAYEIEVGRGDNTQSYTVKSAESALAPWPTQPLQSREVAKARVRAYGGPGNETTEWSAWSTVEAGLFDRKDWSARAITTPVKQKEGPLRPVRFRKTFTLSSGAVSRARLYITSLGVFQAYINGEPVGDHCMAPGWTSYCNRLNYEVFDVASLLRDGENTIAVEVSEGWWATRLGFHGGRRFIYGDELALFAQLEVTPEQGDALVVATESSWKSHQSAILRSEIYDGELYDAREEQDGWKSSPFALESSWDATREIEFPDTQLVAPNAPPVRVTELVNPIEIIHTPSGKVIVDFGQNLVGRVRIHSLKKPAGHSTVLTHAEILENKELGTRPLRVAKCQDEVISAGQEIRDWVPRFTFHGFRYVQVDGWSPDDADFPLTLQSLVAEVMHTDLKRSGWFNCSHPMVNKLHQNATWGMRGNFLSVPTDCPQRDERLGWTGDLQIFAPSASFLYNTAGMLSDWLQDFSAEQLAHPKAIPPLVVPNVIDESFWPTFPQAVWDDIAVILPWTLYQCYGDINILRHQYASSIGWLDRGVQRGPDRLWDDTLFQLGDWLDPTAPPDQPGNARTDGTLVADAYLVYITGIQARISSILGETADATRYESDYKALKSRFQTKYISPTGLLIGDTQTALSLAIVFDLHDDPQQAAAAGDRLARLVRISKFQVSTGFAGTPVITHALTKSGHHQLAYRMLQESNCPSWMYPIRMGATTVWERWDSMLPDGSINPGEMTSFNHYALGSIINWLHKTVAGVSPLEPGWRQILVKPLPGGTVTSAEAKYDTPYGRLESSWVVKDGDQFKLELVVPPNSSAKVVLPGNQKEEKIVGSGRYTFTATYNSQVGWPPKAQVPPMFAPGDTFV</sequence>
<evidence type="ECO:0000256" key="2">
    <source>
        <dbReference type="ARBA" id="ARBA00012652"/>
    </source>
</evidence>
<dbReference type="SUPFAM" id="SSF48208">
    <property type="entry name" value="Six-hairpin glycosidases"/>
    <property type="match status" value="1"/>
</dbReference>
<dbReference type="EC" id="3.2.1.40" evidence="2"/>
<dbReference type="PANTHER" id="PTHR33307:SF6">
    <property type="entry name" value="ALPHA-RHAMNOSIDASE (EUROFUNG)-RELATED"/>
    <property type="match status" value="1"/>
</dbReference>